<dbReference type="RefSeq" id="WP_045056718.1">
    <property type="nucleotide sequence ID" value="NZ_CAWMDP010000029.1"/>
</dbReference>
<accession>A0A0D8ZRQ5</accession>
<dbReference type="AlphaFoldDB" id="A0A0D8ZRQ5"/>
<evidence type="ECO:0008006" key="3">
    <source>
        <dbReference type="Google" id="ProtNLM"/>
    </source>
</evidence>
<dbReference type="OrthoDB" id="571431at2"/>
<dbReference type="EMBL" id="JYON01000032">
    <property type="protein sequence ID" value="KJH69881.1"/>
    <property type="molecule type" value="Genomic_DNA"/>
</dbReference>
<organism evidence="1 2">
    <name type="scientific">Aliterella atlantica CENA595</name>
    <dbReference type="NCBI Taxonomy" id="1618023"/>
    <lineage>
        <taxon>Bacteria</taxon>
        <taxon>Bacillati</taxon>
        <taxon>Cyanobacteriota</taxon>
        <taxon>Cyanophyceae</taxon>
        <taxon>Chroococcidiopsidales</taxon>
        <taxon>Aliterellaceae</taxon>
        <taxon>Aliterella</taxon>
    </lineage>
</organism>
<name>A0A0D8ZRQ5_9CYAN</name>
<reference evidence="1 2" key="1">
    <citation type="submission" date="2015-02" db="EMBL/GenBank/DDBJ databases">
        <title>Draft genome of a novel marine cyanobacterium (Chroococcales) isolated from South Atlantic Ocean.</title>
        <authorList>
            <person name="Rigonato J."/>
            <person name="Alvarenga D.O."/>
            <person name="Branco L.H."/>
            <person name="Varani A.M."/>
            <person name="Brandini F.P."/>
            <person name="Fiore M.F."/>
        </authorList>
    </citation>
    <scope>NUCLEOTIDE SEQUENCE [LARGE SCALE GENOMIC DNA]</scope>
    <source>
        <strain evidence="1 2">CENA595</strain>
    </source>
</reference>
<sequence>MTPQEVASTLVQLFEPAAITTIAPGSWQVESANFRLLVLLSEDQSWLRVLLPIISAQVAQPFMEQFLEANFDETQEVRYALHQGVVWGVYQHSRESLTQNDLAQAIARLISLHQTGLTGVFNQLVETRIGQIVQTAKQQGQTLEATLQTLDRFYEEGILGDLEQSPESREQTLTAWRQQLERLWSQK</sequence>
<dbReference type="Proteomes" id="UP000032452">
    <property type="component" value="Unassembled WGS sequence"/>
</dbReference>
<keyword evidence="2" id="KW-1185">Reference proteome</keyword>
<evidence type="ECO:0000313" key="1">
    <source>
        <dbReference type="EMBL" id="KJH69881.1"/>
    </source>
</evidence>
<dbReference type="SUPFAM" id="SSF69635">
    <property type="entry name" value="Type III secretory system chaperone-like"/>
    <property type="match status" value="1"/>
</dbReference>
<gene>
    <name evidence="1" type="ORF">UH38_21335</name>
</gene>
<dbReference type="Gene3D" id="3.30.1460.10">
    <property type="match status" value="1"/>
</dbReference>
<evidence type="ECO:0000313" key="2">
    <source>
        <dbReference type="Proteomes" id="UP000032452"/>
    </source>
</evidence>
<protein>
    <recommendedName>
        <fullName evidence="3">DNA-binding domain-containing protein</fullName>
    </recommendedName>
</protein>
<comment type="caution">
    <text evidence="1">The sequence shown here is derived from an EMBL/GenBank/DDBJ whole genome shotgun (WGS) entry which is preliminary data.</text>
</comment>
<proteinExistence type="predicted"/>
<dbReference type="PATRIC" id="fig|1618023.3.peg.2569"/>
<dbReference type="STRING" id="1618023.UH38_21335"/>